<dbReference type="InterPro" id="IPR019405">
    <property type="entry name" value="Lactonase_7-beta_prop"/>
</dbReference>
<comment type="caution">
    <text evidence="4">The sequence shown here is derived from an EMBL/GenBank/DDBJ whole genome shotgun (WGS) entry which is preliminary data.</text>
</comment>
<name>A0A256G0G7_9HYPH</name>
<reference evidence="3 6" key="2">
    <citation type="submission" date="2018-11" db="EMBL/GenBank/DDBJ databases">
        <title>Genome sequencing and analysis.</title>
        <authorList>
            <person name="Huang Y.-T."/>
        </authorList>
    </citation>
    <scope>NUCLEOTIDE SEQUENCE [LARGE SCALE GENOMIC DNA]</scope>
    <source>
        <strain evidence="3 6">SHIN</strain>
    </source>
</reference>
<keyword evidence="5" id="KW-1185">Reference proteome</keyword>
<dbReference type="GO" id="GO:0005829">
    <property type="term" value="C:cytosol"/>
    <property type="evidence" value="ECO:0007669"/>
    <property type="project" value="TreeGrafter"/>
</dbReference>
<keyword evidence="2" id="KW-0119">Carbohydrate metabolism</keyword>
<evidence type="ECO:0000256" key="1">
    <source>
        <dbReference type="ARBA" id="ARBA00005564"/>
    </source>
</evidence>
<dbReference type="InterPro" id="IPR011048">
    <property type="entry name" value="Haem_d1_sf"/>
</dbReference>
<comment type="similarity">
    <text evidence="1">Belongs to the cycloisomerase 2 family.</text>
</comment>
<dbReference type="InterPro" id="IPR015943">
    <property type="entry name" value="WD40/YVTN_repeat-like_dom_sf"/>
</dbReference>
<sequence>MGDALRKEFALEECVRKLYLAVGSLNREAPYFQGARGEGLSIYAFDTTTGDALHICATSSVDNPTFLSVAPDTGVIYANSEVFSWHEGTVSAYRFDAEKGELVYLNKQSAQGSITAHNTVTVDGKFVLVANYAMGSGGPDQSLVALPVLPDGSLGPVAHSVRHEGKLGPIVDRQERSHPHCVVETPEGGMFLSADLGLDEVIAYRLDSDGRFKRVSNVATPSGTGPRHIAQHPDSRFVYVSNELNSTVSLIERDGDEMRLVQTLPTVPASVESHGADIHLSPDGRFLYCSNRGHDSITTFRVDQENGSLVEIGHSFTGGATPRNFTLTPDGNWLLVANQNGDCIAIFAIDKETGNLTDTGKRIEIGTPVCVRPFYL</sequence>
<proteinExistence type="inferred from homology"/>
<evidence type="ECO:0000256" key="2">
    <source>
        <dbReference type="ARBA" id="ARBA00022526"/>
    </source>
</evidence>
<evidence type="ECO:0000313" key="4">
    <source>
        <dbReference type="EMBL" id="OYR20572.1"/>
    </source>
</evidence>
<evidence type="ECO:0000313" key="6">
    <source>
        <dbReference type="Proteomes" id="UP000526233"/>
    </source>
</evidence>
<dbReference type="GO" id="GO:0006006">
    <property type="term" value="P:glucose metabolic process"/>
    <property type="evidence" value="ECO:0007669"/>
    <property type="project" value="UniProtKB-KW"/>
</dbReference>
<dbReference type="Gene3D" id="2.130.10.10">
    <property type="entry name" value="YVTN repeat-like/Quinoprotein amine dehydrogenase"/>
    <property type="match status" value="1"/>
</dbReference>
<dbReference type="GO" id="GO:0017057">
    <property type="term" value="F:6-phosphogluconolactonase activity"/>
    <property type="evidence" value="ECO:0007669"/>
    <property type="project" value="TreeGrafter"/>
</dbReference>
<dbReference type="Pfam" id="PF10282">
    <property type="entry name" value="Lactonase"/>
    <property type="match status" value="1"/>
</dbReference>
<dbReference type="AlphaFoldDB" id="A0A256G0G7"/>
<dbReference type="PANTHER" id="PTHR30344">
    <property type="entry name" value="6-PHOSPHOGLUCONOLACTONASE-RELATED"/>
    <property type="match status" value="1"/>
</dbReference>
<accession>A0A256G0G7</accession>
<dbReference type="Proteomes" id="UP000216188">
    <property type="component" value="Unassembled WGS sequence"/>
</dbReference>
<evidence type="ECO:0000313" key="3">
    <source>
        <dbReference type="EMBL" id="NNV19252.1"/>
    </source>
</evidence>
<dbReference type="InterPro" id="IPR050282">
    <property type="entry name" value="Cycloisomerase_2"/>
</dbReference>
<dbReference type="Proteomes" id="UP000526233">
    <property type="component" value="Unassembled WGS sequence"/>
</dbReference>
<evidence type="ECO:0000313" key="5">
    <source>
        <dbReference type="Proteomes" id="UP000216188"/>
    </source>
</evidence>
<dbReference type="PANTHER" id="PTHR30344:SF1">
    <property type="entry name" value="6-PHOSPHOGLUCONOLACTONASE"/>
    <property type="match status" value="1"/>
</dbReference>
<reference evidence="4 5" key="1">
    <citation type="submission" date="2017-07" db="EMBL/GenBank/DDBJ databases">
        <title>Phylogenetic study on the rhizospheric bacterium Ochrobactrum sp. A44.</title>
        <authorList>
            <person name="Krzyzanowska D.M."/>
            <person name="Ossowicki A."/>
            <person name="Rajewska M."/>
            <person name="Maciag T."/>
            <person name="Kaczynski Z."/>
            <person name="Czerwicka M."/>
            <person name="Jafra S."/>
        </authorList>
    </citation>
    <scope>NUCLEOTIDE SEQUENCE [LARGE SCALE GENOMIC DNA]</scope>
    <source>
        <strain evidence="4 5">CCUG 30717</strain>
    </source>
</reference>
<dbReference type="EMBL" id="PKQI01000001">
    <property type="protein sequence ID" value="NNV19252.1"/>
    <property type="molecule type" value="Genomic_DNA"/>
</dbReference>
<protein>
    <submittedName>
        <fullName evidence="3">Lactonase family protein</fullName>
    </submittedName>
    <submittedName>
        <fullName evidence="4">Lactonase, 7-bladed beta-propeller family protein</fullName>
    </submittedName>
</protein>
<dbReference type="EMBL" id="NNRM01000053">
    <property type="protein sequence ID" value="OYR20572.1"/>
    <property type="molecule type" value="Genomic_DNA"/>
</dbReference>
<organism evidence="4 5">
    <name type="scientific">Brucella pseudogrignonensis</name>
    <dbReference type="NCBI Taxonomy" id="419475"/>
    <lineage>
        <taxon>Bacteria</taxon>
        <taxon>Pseudomonadati</taxon>
        <taxon>Pseudomonadota</taxon>
        <taxon>Alphaproteobacteria</taxon>
        <taxon>Hyphomicrobiales</taxon>
        <taxon>Brucellaceae</taxon>
        <taxon>Brucella/Ochrobactrum group</taxon>
        <taxon>Brucella</taxon>
    </lineage>
</organism>
<dbReference type="SUPFAM" id="SSF51004">
    <property type="entry name" value="C-terminal (heme d1) domain of cytochrome cd1-nitrite reductase"/>
    <property type="match status" value="1"/>
</dbReference>
<dbReference type="STRING" id="419475.A8A54_12395"/>
<gene>
    <name evidence="4" type="ORF">CEV34_5440</name>
    <name evidence="3" type="ORF">EHE22_02255</name>
</gene>
<keyword evidence="2" id="KW-0313">Glucose metabolism</keyword>